<reference evidence="1" key="1">
    <citation type="submission" date="2020-03" db="EMBL/GenBank/DDBJ databases">
        <title>A high-quality chromosome-level genome assembly of a woody plant with both climbing and erect habits, Rhamnella rubrinervis.</title>
        <authorList>
            <person name="Lu Z."/>
            <person name="Yang Y."/>
            <person name="Zhu X."/>
            <person name="Sun Y."/>
        </authorList>
    </citation>
    <scope>NUCLEOTIDE SEQUENCE</scope>
    <source>
        <strain evidence="1">BYM</strain>
        <tissue evidence="1">Leaf</tissue>
    </source>
</reference>
<evidence type="ECO:0000313" key="1">
    <source>
        <dbReference type="EMBL" id="KAF3457741.1"/>
    </source>
</evidence>
<accession>A0A8K0HRE7</accession>
<dbReference type="Proteomes" id="UP000796880">
    <property type="component" value="Unassembled WGS sequence"/>
</dbReference>
<keyword evidence="2" id="KW-1185">Reference proteome</keyword>
<proteinExistence type="predicted"/>
<protein>
    <submittedName>
        <fullName evidence="1">Uncharacterized protein</fullName>
    </submittedName>
</protein>
<dbReference type="EMBL" id="VOIH02000001">
    <property type="protein sequence ID" value="KAF3457741.1"/>
    <property type="molecule type" value="Genomic_DNA"/>
</dbReference>
<organism evidence="1 2">
    <name type="scientific">Rhamnella rubrinervis</name>
    <dbReference type="NCBI Taxonomy" id="2594499"/>
    <lineage>
        <taxon>Eukaryota</taxon>
        <taxon>Viridiplantae</taxon>
        <taxon>Streptophyta</taxon>
        <taxon>Embryophyta</taxon>
        <taxon>Tracheophyta</taxon>
        <taxon>Spermatophyta</taxon>
        <taxon>Magnoliopsida</taxon>
        <taxon>eudicotyledons</taxon>
        <taxon>Gunneridae</taxon>
        <taxon>Pentapetalae</taxon>
        <taxon>rosids</taxon>
        <taxon>fabids</taxon>
        <taxon>Rosales</taxon>
        <taxon>Rhamnaceae</taxon>
        <taxon>rhamnoid group</taxon>
        <taxon>Rhamneae</taxon>
        <taxon>Rhamnella</taxon>
    </lineage>
</organism>
<evidence type="ECO:0000313" key="2">
    <source>
        <dbReference type="Proteomes" id="UP000796880"/>
    </source>
</evidence>
<sequence length="169" mass="18815">MDKCQEAAKASRDNLGLKAKPLDRMVDLTLQNEVGTSVGKGHVLGYLETAVEDGASTQSSLLRNHNVIHPTKNAPNEHQIMNNQGGHVEEAENDGGGTEMENAEIPTNGGTKSVEQQEESFEFNEDVVTLSALDAQMRRSFRTWRYRLYEKVKKAHKEEDIAAIKLEHI</sequence>
<gene>
    <name evidence="1" type="ORF">FNV43_RR02400</name>
</gene>
<name>A0A8K0HRE7_9ROSA</name>
<dbReference type="AlphaFoldDB" id="A0A8K0HRE7"/>
<comment type="caution">
    <text evidence="1">The sequence shown here is derived from an EMBL/GenBank/DDBJ whole genome shotgun (WGS) entry which is preliminary data.</text>
</comment>